<dbReference type="CDD" id="cd06257">
    <property type="entry name" value="DnaJ"/>
    <property type="match status" value="1"/>
</dbReference>
<dbReference type="PRINTS" id="PR00625">
    <property type="entry name" value="JDOMAIN"/>
</dbReference>
<sequence length="736" mass="84262">MWLIYWSEQRQWRNWCLDPASLKYFLKDLGAVYNPIFGCVWQSSGSSCSKPQAMAKNNYDDSASIFFAISILGIILIATTIAYIKTWKRAFSKAYKGECNCDACHTKAEATQLENRKPTKWAIFKFGLYLLVWAVFLYLTINAYQKSSQEPVLFDPYKILELDQGATDAEIKSSYRKLSLKNHPDKNPSADAAARYTEIAKAYTTLTDPDTKEKWEKYGNPDGPQGFTMGVALPGWLVDGKNKSVVLAIYVIFLVIVFPTVAICFWTSQKDKAHNQLNNKTMGYFYQNVKQGHRFRYLIDIWCLSFEYVQEIPVRRSDEAELMALKDKLPSDEKRDQQVRKSLKANSNNNGALTHPLRIKNPMLLFSHLSRYHYTLSPLLRKDLDVFLKKAHQHIFGLVEISAAQQWLIPTLENIYTAQMITQAVWGDSARMGKVTDLLQIPHFTEATMRKAADKPYKVNDITSFFALPKEKRDAFLTENFSPEQRADIEKISGTFPHDVSISSVESFNEDDDDEGAREKKVTANSLVTLVATIHRPSLNPADDKSKDLAPEVHAPFYPLPKREAWWLILADDRTSILISFKKVPALCHNTEVKLQFQAPRKMGVYNWTLYLVTDSFVGFDVQKSYKLEVEKEAAYVPPPKEEEEEDEAESGEESESDTDNFCRSSLWLTCFVHHRLFGNIENQSCMVKLAFFPLSTCAGCWCLTNRFEMTTFEPQTARIGELQDTLHNYNGITYL</sequence>
<dbReference type="SUPFAM" id="SSF46565">
    <property type="entry name" value="Chaperone J-domain"/>
    <property type="match status" value="1"/>
</dbReference>
<evidence type="ECO:0000313" key="12">
    <source>
        <dbReference type="EMBL" id="PRP76535.1"/>
    </source>
</evidence>
<dbReference type="Gene3D" id="1.10.287.110">
    <property type="entry name" value="DnaJ domain"/>
    <property type="match status" value="1"/>
</dbReference>
<dbReference type="PANTHER" id="PTHR24075">
    <property type="entry name" value="SEC63 DOMAIN-CONTAINING"/>
    <property type="match status" value="1"/>
</dbReference>
<dbReference type="InterPro" id="IPR001623">
    <property type="entry name" value="DnaJ_domain"/>
</dbReference>
<keyword evidence="3 10" id="KW-0812">Transmembrane</keyword>
<dbReference type="SMART" id="SM00973">
    <property type="entry name" value="Sec63"/>
    <property type="match status" value="1"/>
</dbReference>
<reference evidence="12 13" key="1">
    <citation type="journal article" date="2018" name="Genome Biol. Evol.">
        <title>Multiple Roots of Fruiting Body Formation in Amoebozoa.</title>
        <authorList>
            <person name="Hillmann F."/>
            <person name="Forbes G."/>
            <person name="Novohradska S."/>
            <person name="Ferling I."/>
            <person name="Riege K."/>
            <person name="Groth M."/>
            <person name="Westermann M."/>
            <person name="Marz M."/>
            <person name="Spaller T."/>
            <person name="Winckler T."/>
            <person name="Schaap P."/>
            <person name="Glockner G."/>
        </authorList>
    </citation>
    <scope>NUCLEOTIDE SEQUENCE [LARGE SCALE GENOMIC DNA]</scope>
    <source>
        <strain evidence="12 13">Jena</strain>
    </source>
</reference>
<keyword evidence="6 10" id="KW-1133">Transmembrane helix</keyword>
<dbReference type="GO" id="GO:0008320">
    <property type="term" value="F:protein transmembrane transporter activity"/>
    <property type="evidence" value="ECO:0007669"/>
    <property type="project" value="TreeGrafter"/>
</dbReference>
<dbReference type="InterPro" id="IPR036869">
    <property type="entry name" value="J_dom_sf"/>
</dbReference>
<dbReference type="SMART" id="SM00271">
    <property type="entry name" value="DnaJ"/>
    <property type="match status" value="1"/>
</dbReference>
<evidence type="ECO:0000256" key="8">
    <source>
        <dbReference type="ARBA" id="ARBA00023186"/>
    </source>
</evidence>
<keyword evidence="13" id="KW-1185">Reference proteome</keyword>
<dbReference type="AlphaFoldDB" id="A0A2P6MXU6"/>
<dbReference type="GO" id="GO:0003723">
    <property type="term" value="F:RNA binding"/>
    <property type="evidence" value="ECO:0007669"/>
    <property type="project" value="TreeGrafter"/>
</dbReference>
<feature type="non-terminal residue" evidence="12">
    <location>
        <position position="736"/>
    </location>
</feature>
<evidence type="ECO:0000256" key="6">
    <source>
        <dbReference type="ARBA" id="ARBA00022989"/>
    </source>
</evidence>
<accession>A0A2P6MXU6</accession>
<dbReference type="PROSITE" id="PS50076">
    <property type="entry name" value="DNAJ_2"/>
    <property type="match status" value="1"/>
</dbReference>
<keyword evidence="8" id="KW-0143">Chaperone</keyword>
<evidence type="ECO:0000256" key="4">
    <source>
        <dbReference type="ARBA" id="ARBA00022824"/>
    </source>
</evidence>
<name>A0A2P6MXU6_9EUKA</name>
<feature type="transmembrane region" description="Helical" evidence="10">
    <location>
        <begin position="63"/>
        <end position="84"/>
    </location>
</feature>
<organism evidence="12 13">
    <name type="scientific">Planoprotostelium fungivorum</name>
    <dbReference type="NCBI Taxonomy" id="1890364"/>
    <lineage>
        <taxon>Eukaryota</taxon>
        <taxon>Amoebozoa</taxon>
        <taxon>Evosea</taxon>
        <taxon>Variosea</taxon>
        <taxon>Cavosteliida</taxon>
        <taxon>Cavosteliaceae</taxon>
        <taxon>Planoprotostelium</taxon>
    </lineage>
</organism>
<keyword evidence="2" id="KW-0813">Transport</keyword>
<dbReference type="FunCoup" id="A0A2P6MXU6">
    <property type="interactions" value="300"/>
</dbReference>
<dbReference type="GO" id="GO:0006614">
    <property type="term" value="P:SRP-dependent cotranslational protein targeting to membrane"/>
    <property type="evidence" value="ECO:0007669"/>
    <property type="project" value="TreeGrafter"/>
</dbReference>
<comment type="caution">
    <text evidence="12">The sequence shown here is derived from an EMBL/GenBank/DDBJ whole genome shotgun (WGS) entry which is preliminary data.</text>
</comment>
<dbReference type="STRING" id="1890364.A0A2P6MXU6"/>
<dbReference type="GO" id="GO:0031207">
    <property type="term" value="C:Sec62/Sec63 complex"/>
    <property type="evidence" value="ECO:0007669"/>
    <property type="project" value="TreeGrafter"/>
</dbReference>
<evidence type="ECO:0000256" key="3">
    <source>
        <dbReference type="ARBA" id="ARBA00022692"/>
    </source>
</evidence>
<dbReference type="OrthoDB" id="1734229at2759"/>
<feature type="compositionally biased region" description="Acidic residues" evidence="9">
    <location>
        <begin position="642"/>
        <end position="659"/>
    </location>
</feature>
<feature type="transmembrane region" description="Helical" evidence="10">
    <location>
        <begin position="245"/>
        <end position="266"/>
    </location>
</feature>
<dbReference type="InterPro" id="IPR035892">
    <property type="entry name" value="C2_domain_sf"/>
</dbReference>
<proteinExistence type="predicted"/>
<dbReference type="SUPFAM" id="SSF81296">
    <property type="entry name" value="E set domains"/>
    <property type="match status" value="1"/>
</dbReference>
<dbReference type="Pfam" id="PF02889">
    <property type="entry name" value="Sec63"/>
    <property type="match status" value="1"/>
</dbReference>
<feature type="transmembrane region" description="Helical" evidence="10">
    <location>
        <begin position="126"/>
        <end position="144"/>
    </location>
</feature>
<dbReference type="SUPFAM" id="SSF158702">
    <property type="entry name" value="Sec63 N-terminal domain-like"/>
    <property type="match status" value="1"/>
</dbReference>
<protein>
    <submittedName>
        <fullName evidence="12">Translocation protein</fullName>
    </submittedName>
</protein>
<evidence type="ECO:0000313" key="13">
    <source>
        <dbReference type="Proteomes" id="UP000241769"/>
    </source>
</evidence>
<keyword evidence="4" id="KW-0256">Endoplasmic reticulum</keyword>
<dbReference type="InterPro" id="IPR004179">
    <property type="entry name" value="Sec63-dom"/>
</dbReference>
<evidence type="ECO:0000256" key="9">
    <source>
        <dbReference type="SAM" id="MobiDB-lite"/>
    </source>
</evidence>
<feature type="region of interest" description="Disordered" evidence="9">
    <location>
        <begin position="635"/>
        <end position="660"/>
    </location>
</feature>
<dbReference type="Gene3D" id="2.60.40.150">
    <property type="entry name" value="C2 domain"/>
    <property type="match status" value="1"/>
</dbReference>
<dbReference type="InParanoid" id="A0A2P6MXU6"/>
<dbReference type="Pfam" id="PF00226">
    <property type="entry name" value="DnaJ"/>
    <property type="match status" value="1"/>
</dbReference>
<evidence type="ECO:0000256" key="5">
    <source>
        <dbReference type="ARBA" id="ARBA00022927"/>
    </source>
</evidence>
<dbReference type="Gene3D" id="1.10.3380.10">
    <property type="entry name" value="Sec63 N-terminal domain-like domain"/>
    <property type="match status" value="1"/>
</dbReference>
<dbReference type="EMBL" id="MDYQ01000318">
    <property type="protein sequence ID" value="PRP76535.1"/>
    <property type="molecule type" value="Genomic_DNA"/>
</dbReference>
<dbReference type="InterPro" id="IPR014756">
    <property type="entry name" value="Ig_E-set"/>
</dbReference>
<keyword evidence="5" id="KW-0653">Protein transport</keyword>
<dbReference type="Proteomes" id="UP000241769">
    <property type="component" value="Unassembled WGS sequence"/>
</dbReference>
<evidence type="ECO:0000256" key="7">
    <source>
        <dbReference type="ARBA" id="ARBA00023136"/>
    </source>
</evidence>
<evidence type="ECO:0000256" key="10">
    <source>
        <dbReference type="SAM" id="Phobius"/>
    </source>
</evidence>
<comment type="subcellular location">
    <subcellularLocation>
        <location evidence="1">Endoplasmic reticulum membrane</location>
        <topology evidence="1">Multi-pass membrane protein</topology>
    </subcellularLocation>
</comment>
<dbReference type="Gene3D" id="1.10.150.20">
    <property type="entry name" value="5' to 3' exonuclease, C-terminal subdomain"/>
    <property type="match status" value="1"/>
</dbReference>
<dbReference type="PANTHER" id="PTHR24075:SF0">
    <property type="entry name" value="TRANSLOCATION PROTEIN SEC63 HOMOLOG"/>
    <property type="match status" value="1"/>
</dbReference>
<feature type="domain" description="J" evidence="11">
    <location>
        <begin position="155"/>
        <end position="219"/>
    </location>
</feature>
<evidence type="ECO:0000259" key="11">
    <source>
        <dbReference type="PROSITE" id="PS50076"/>
    </source>
</evidence>
<keyword evidence="7 10" id="KW-0472">Membrane</keyword>
<gene>
    <name evidence="12" type="ORF">PROFUN_15054</name>
</gene>
<dbReference type="GO" id="GO:0006620">
    <property type="term" value="P:post-translational protein targeting to endoplasmic reticulum membrane"/>
    <property type="evidence" value="ECO:0007669"/>
    <property type="project" value="TreeGrafter"/>
</dbReference>
<evidence type="ECO:0000256" key="2">
    <source>
        <dbReference type="ARBA" id="ARBA00022448"/>
    </source>
</evidence>
<evidence type="ECO:0000256" key="1">
    <source>
        <dbReference type="ARBA" id="ARBA00004477"/>
    </source>
</evidence>